<keyword evidence="2" id="KW-1185">Reference proteome</keyword>
<accession>A0ABY1C787</accession>
<dbReference type="EMBL" id="FOIB01000003">
    <property type="protein sequence ID" value="SET76596.1"/>
    <property type="molecule type" value="Genomic_DNA"/>
</dbReference>
<reference evidence="1 2" key="1">
    <citation type="submission" date="2016-10" db="EMBL/GenBank/DDBJ databases">
        <authorList>
            <person name="Varghese N."/>
            <person name="Submissions S."/>
        </authorList>
    </citation>
    <scope>NUCLEOTIDE SEQUENCE [LARGE SCALE GENOMIC DNA]</scope>
    <source>
        <strain evidence="1 2">DSM 16525</strain>
    </source>
</reference>
<proteinExistence type="predicted"/>
<evidence type="ECO:0000313" key="2">
    <source>
        <dbReference type="Proteomes" id="UP000183760"/>
    </source>
</evidence>
<dbReference type="Pfam" id="PF09533">
    <property type="entry name" value="DUF2380"/>
    <property type="match status" value="1"/>
</dbReference>
<organism evidence="1 2">
    <name type="scientific">Myxococcus fulvus</name>
    <dbReference type="NCBI Taxonomy" id="33"/>
    <lineage>
        <taxon>Bacteria</taxon>
        <taxon>Pseudomonadati</taxon>
        <taxon>Myxococcota</taxon>
        <taxon>Myxococcia</taxon>
        <taxon>Myxococcales</taxon>
        <taxon>Cystobacterineae</taxon>
        <taxon>Myxococcaceae</taxon>
        <taxon>Myxococcus</taxon>
    </lineage>
</organism>
<dbReference type="Proteomes" id="UP000183760">
    <property type="component" value="Unassembled WGS sequence"/>
</dbReference>
<sequence>MKRHKQIHGGANGAPWNADWRQYIERIERDALEEDGLTGAEVRRRLFEFAGGMIQKYRLVGMPMSYWQQLTENMRLAKE</sequence>
<evidence type="ECO:0000313" key="1">
    <source>
        <dbReference type="EMBL" id="SET76596.1"/>
    </source>
</evidence>
<gene>
    <name evidence="1" type="ORF">SAMN05443572_103126</name>
</gene>
<protein>
    <submittedName>
        <fullName evidence="1">Uncharacterized protein</fullName>
    </submittedName>
</protein>
<comment type="caution">
    <text evidence="1">The sequence shown here is derived from an EMBL/GenBank/DDBJ whole genome shotgun (WGS) entry which is preliminary data.</text>
</comment>
<name>A0ABY1C787_MYXFU</name>
<dbReference type="InterPro" id="IPR011755">
    <property type="entry name" value="CHP02269_MYXXA"/>
</dbReference>